<evidence type="ECO:0000313" key="1">
    <source>
        <dbReference type="EMBL" id="MFC7669034.1"/>
    </source>
</evidence>
<keyword evidence="2" id="KW-1185">Reference proteome</keyword>
<dbReference type="Proteomes" id="UP001596513">
    <property type="component" value="Unassembled WGS sequence"/>
</dbReference>
<evidence type="ECO:0000313" key="2">
    <source>
        <dbReference type="Proteomes" id="UP001596513"/>
    </source>
</evidence>
<sequence>MNMVSHFSKRLIKQNFRETICLEIKGEVLTSQEMMFKALRGGNLSEQENAYRGFKRDLDILISIGSRNAIISRFNCVGDALHELVRFLETHAPITASIAGASENSGTTVTAPGPKESFTYIVKSLIKGEDAHQKKIDCLNQLLKELQDLNMISHNEDKMAFRALFNGKKVKKQVQWLGNQSQLHVFIDALTEPSKQESRGVTYPINKKWITTAACFVDKNGKPFTIEGLNSPGIKGNGPKLAKELRAIHEFLK</sequence>
<accession>A0ABW2U830</accession>
<proteinExistence type="predicted"/>
<name>A0ABW2U830_9BACT</name>
<comment type="caution">
    <text evidence="1">The sequence shown here is derived from an EMBL/GenBank/DDBJ whole genome shotgun (WGS) entry which is preliminary data.</text>
</comment>
<protein>
    <submittedName>
        <fullName evidence="1">Uncharacterized protein</fullName>
    </submittedName>
</protein>
<gene>
    <name evidence="1" type="ORF">ACFQT0_18005</name>
</gene>
<dbReference type="RefSeq" id="WP_380204546.1">
    <property type="nucleotide sequence ID" value="NZ_JBHTEK010000001.1"/>
</dbReference>
<organism evidence="1 2">
    <name type="scientific">Hymenobacter humi</name>
    <dbReference type="NCBI Taxonomy" id="1411620"/>
    <lineage>
        <taxon>Bacteria</taxon>
        <taxon>Pseudomonadati</taxon>
        <taxon>Bacteroidota</taxon>
        <taxon>Cytophagia</taxon>
        <taxon>Cytophagales</taxon>
        <taxon>Hymenobacteraceae</taxon>
        <taxon>Hymenobacter</taxon>
    </lineage>
</organism>
<dbReference type="EMBL" id="JBHTEK010000001">
    <property type="protein sequence ID" value="MFC7669034.1"/>
    <property type="molecule type" value="Genomic_DNA"/>
</dbReference>
<reference evidence="2" key="1">
    <citation type="journal article" date="2019" name="Int. J. Syst. Evol. Microbiol.">
        <title>The Global Catalogue of Microorganisms (GCM) 10K type strain sequencing project: providing services to taxonomists for standard genome sequencing and annotation.</title>
        <authorList>
            <consortium name="The Broad Institute Genomics Platform"/>
            <consortium name="The Broad Institute Genome Sequencing Center for Infectious Disease"/>
            <person name="Wu L."/>
            <person name="Ma J."/>
        </authorList>
    </citation>
    <scope>NUCLEOTIDE SEQUENCE [LARGE SCALE GENOMIC DNA]</scope>
    <source>
        <strain evidence="2">JCM 19635</strain>
    </source>
</reference>